<sequence>MGPIEFRGTFGLLLTFPDEEHLAAAAQKMNTRITWPRCIWSTPVECYRPSSVFHIDHHEVFPVTRVCLWGRLN</sequence>
<dbReference type="HOGENOM" id="CLU_2706524_0_0_1"/>
<reference evidence="1 2" key="1">
    <citation type="journal article" date="2013" name="Nat. Commun.">
        <title>The evolution and pathogenic mechanisms of the rice sheath blight pathogen.</title>
        <authorList>
            <person name="Zheng A."/>
            <person name="Lin R."/>
            <person name="Xu L."/>
            <person name="Qin P."/>
            <person name="Tang C."/>
            <person name="Ai P."/>
            <person name="Zhang D."/>
            <person name="Liu Y."/>
            <person name="Sun Z."/>
            <person name="Feng H."/>
            <person name="Wang Y."/>
            <person name="Chen Y."/>
            <person name="Liang X."/>
            <person name="Fu R."/>
            <person name="Li Q."/>
            <person name="Zhang J."/>
            <person name="Yu X."/>
            <person name="Xie Z."/>
            <person name="Ding L."/>
            <person name="Guan P."/>
            <person name="Tang J."/>
            <person name="Liang Y."/>
            <person name="Wang S."/>
            <person name="Deng Q."/>
            <person name="Li S."/>
            <person name="Zhu J."/>
            <person name="Wang L."/>
            <person name="Liu H."/>
            <person name="Li P."/>
        </authorList>
    </citation>
    <scope>NUCLEOTIDE SEQUENCE [LARGE SCALE GENOMIC DNA]</scope>
    <source>
        <strain evidence="2">AG-1 IA</strain>
    </source>
</reference>
<keyword evidence="2" id="KW-1185">Reference proteome</keyword>
<proteinExistence type="predicted"/>
<comment type="caution">
    <text evidence="1">The sequence shown here is derived from an EMBL/GenBank/DDBJ whole genome shotgun (WGS) entry which is preliminary data.</text>
</comment>
<accession>L8WG32</accession>
<organism evidence="1 2">
    <name type="scientific">Thanatephorus cucumeris (strain AG1-IA)</name>
    <name type="common">Rice sheath blight fungus</name>
    <name type="synonym">Rhizoctonia solani</name>
    <dbReference type="NCBI Taxonomy" id="983506"/>
    <lineage>
        <taxon>Eukaryota</taxon>
        <taxon>Fungi</taxon>
        <taxon>Dikarya</taxon>
        <taxon>Basidiomycota</taxon>
        <taxon>Agaricomycotina</taxon>
        <taxon>Agaricomycetes</taxon>
        <taxon>Cantharellales</taxon>
        <taxon>Ceratobasidiaceae</taxon>
        <taxon>Rhizoctonia</taxon>
        <taxon>Rhizoctonia solani AG-1</taxon>
    </lineage>
</organism>
<dbReference type="AlphaFoldDB" id="L8WG32"/>
<evidence type="ECO:0000313" key="2">
    <source>
        <dbReference type="Proteomes" id="UP000011668"/>
    </source>
</evidence>
<evidence type="ECO:0000313" key="1">
    <source>
        <dbReference type="EMBL" id="ELU37151.1"/>
    </source>
</evidence>
<name>L8WG32_THACA</name>
<gene>
    <name evidence="1" type="ORF">AG1IA_08819</name>
</gene>
<dbReference type="EMBL" id="AFRT01002840">
    <property type="protein sequence ID" value="ELU37151.1"/>
    <property type="molecule type" value="Genomic_DNA"/>
</dbReference>
<dbReference type="Proteomes" id="UP000011668">
    <property type="component" value="Unassembled WGS sequence"/>
</dbReference>
<protein>
    <submittedName>
        <fullName evidence="1">Uncharacterized protein</fullName>
    </submittedName>
</protein>